<dbReference type="PANTHER" id="PTHR34065">
    <property type="entry name" value="CELL DIVISION CONTROL PROTEIN 14"/>
    <property type="match status" value="1"/>
</dbReference>
<dbReference type="Pfam" id="PF08045">
    <property type="entry name" value="CDC14"/>
    <property type="match status" value="1"/>
</dbReference>
<dbReference type="InterPro" id="IPR016024">
    <property type="entry name" value="ARM-type_fold"/>
</dbReference>
<name>A0A4U0TK72_9PEZI</name>
<dbReference type="EMBL" id="NAJL01000079">
    <property type="protein sequence ID" value="TKA22273.1"/>
    <property type="molecule type" value="Genomic_DNA"/>
</dbReference>
<dbReference type="OrthoDB" id="5357220at2759"/>
<evidence type="ECO:0000313" key="2">
    <source>
        <dbReference type="EMBL" id="TKA22273.1"/>
    </source>
</evidence>
<accession>A0A4U0TK72</accession>
<gene>
    <name evidence="2" type="ORF">B0A50_08235</name>
</gene>
<dbReference type="InterPro" id="IPR011989">
    <property type="entry name" value="ARM-like"/>
</dbReference>
<keyword evidence="3" id="KW-1185">Reference proteome</keyword>
<proteinExistence type="predicted"/>
<dbReference type="InterPro" id="IPR012535">
    <property type="entry name" value="Cell_div_Cdc14"/>
</dbReference>
<evidence type="ECO:0000256" key="1">
    <source>
        <dbReference type="SAM" id="MobiDB-lite"/>
    </source>
</evidence>
<evidence type="ECO:0008006" key="4">
    <source>
        <dbReference type="Google" id="ProtNLM"/>
    </source>
</evidence>
<reference evidence="2 3" key="1">
    <citation type="submission" date="2017-03" db="EMBL/GenBank/DDBJ databases">
        <title>Genomes of endolithic fungi from Antarctica.</title>
        <authorList>
            <person name="Coleine C."/>
            <person name="Masonjones S."/>
            <person name="Stajich J.E."/>
        </authorList>
    </citation>
    <scope>NUCLEOTIDE SEQUENCE [LARGE SCALE GENOMIC DNA]</scope>
    <source>
        <strain evidence="2 3">CCFEE 6315</strain>
    </source>
</reference>
<dbReference type="SUPFAM" id="SSF48371">
    <property type="entry name" value="ARM repeat"/>
    <property type="match status" value="1"/>
</dbReference>
<dbReference type="Gene3D" id="1.25.10.10">
    <property type="entry name" value="Leucine-rich Repeat Variant"/>
    <property type="match status" value="1"/>
</dbReference>
<organism evidence="2 3">
    <name type="scientific">Salinomyces thailandicus</name>
    <dbReference type="NCBI Taxonomy" id="706561"/>
    <lineage>
        <taxon>Eukaryota</taxon>
        <taxon>Fungi</taxon>
        <taxon>Dikarya</taxon>
        <taxon>Ascomycota</taxon>
        <taxon>Pezizomycotina</taxon>
        <taxon>Dothideomycetes</taxon>
        <taxon>Dothideomycetidae</taxon>
        <taxon>Mycosphaerellales</taxon>
        <taxon>Teratosphaeriaceae</taxon>
        <taxon>Salinomyces</taxon>
    </lineage>
</organism>
<evidence type="ECO:0000313" key="3">
    <source>
        <dbReference type="Proteomes" id="UP000308549"/>
    </source>
</evidence>
<dbReference type="AlphaFoldDB" id="A0A4U0TK72"/>
<dbReference type="PANTHER" id="PTHR34065:SF1">
    <property type="entry name" value="CELL DIVISION CONTROL PROTEIN 14"/>
    <property type="match status" value="1"/>
</dbReference>
<dbReference type="Proteomes" id="UP000308549">
    <property type="component" value="Unassembled WGS sequence"/>
</dbReference>
<comment type="caution">
    <text evidence="2">The sequence shown here is derived from an EMBL/GenBank/DDBJ whole genome shotgun (WGS) entry which is preliminary data.</text>
</comment>
<feature type="region of interest" description="Disordered" evidence="1">
    <location>
        <begin position="40"/>
        <end position="65"/>
    </location>
</feature>
<sequence length="316" mass="34678">MDALLTLSFDNLSARDSHRTRKGLRQIEGLLAQICLSNSSANRSPHKRKSSKLRVNQNESGDSETKSCKRLSELRRDAAFREFFRLQEGFRWNVATRLLDTLTTLMGQPSPTHHTNTLILSTLTLLQGTLLLHPTSRTIFARQDPMNLLLDLLDASNPSTVQAQALLVLVTALLDSPANTRCFESLEGLLTVTSLFKSRTTRQEVKMRTLEFLYFYLMPEAPRHTAASAPQPPTASGWGERRGSMDATSEMLVGAPPPHVRTLSGNASDGASGVRSTEAKQRLLGRHLSNVDELVRDLSETAVFAEAGGVEAVAAA</sequence>
<protein>
    <recommendedName>
        <fullName evidence="4">Cell division control protein 14</fullName>
    </recommendedName>
</protein>